<organism evidence="1">
    <name type="scientific">marine sediment metagenome</name>
    <dbReference type="NCBI Taxonomy" id="412755"/>
    <lineage>
        <taxon>unclassified sequences</taxon>
        <taxon>metagenomes</taxon>
        <taxon>ecological metagenomes</taxon>
    </lineage>
</organism>
<comment type="caution">
    <text evidence="1">The sequence shown here is derived from an EMBL/GenBank/DDBJ whole genome shotgun (WGS) entry which is preliminary data.</text>
</comment>
<gene>
    <name evidence="1" type="ORF">S01H1_76986</name>
</gene>
<dbReference type="EMBL" id="BARS01051722">
    <property type="protein sequence ID" value="GAG48129.1"/>
    <property type="molecule type" value="Genomic_DNA"/>
</dbReference>
<protein>
    <submittedName>
        <fullName evidence="1">Uncharacterized protein</fullName>
    </submittedName>
</protein>
<name>X0XXJ1_9ZZZZ</name>
<evidence type="ECO:0000313" key="1">
    <source>
        <dbReference type="EMBL" id="GAG48129.1"/>
    </source>
</evidence>
<sequence>MSGQCHHGNYTGYDCFQCLQEEKKTDQRTNREILLEILAELKELNGKTKQYRVVCGELFEVVDGVPPGPFVVTDEAPAK</sequence>
<proteinExistence type="predicted"/>
<dbReference type="AlphaFoldDB" id="X0XXJ1"/>
<reference evidence="1" key="1">
    <citation type="journal article" date="2014" name="Front. Microbiol.">
        <title>High frequency of phylogenetically diverse reductive dehalogenase-homologous genes in deep subseafloor sedimentary metagenomes.</title>
        <authorList>
            <person name="Kawai M."/>
            <person name="Futagami T."/>
            <person name="Toyoda A."/>
            <person name="Takaki Y."/>
            <person name="Nishi S."/>
            <person name="Hori S."/>
            <person name="Arai W."/>
            <person name="Tsubouchi T."/>
            <person name="Morono Y."/>
            <person name="Uchiyama I."/>
            <person name="Ito T."/>
            <person name="Fujiyama A."/>
            <person name="Inagaki F."/>
            <person name="Takami H."/>
        </authorList>
    </citation>
    <scope>NUCLEOTIDE SEQUENCE</scope>
    <source>
        <strain evidence="1">Expedition CK06-06</strain>
    </source>
</reference>
<accession>X0XXJ1</accession>